<evidence type="ECO:0000256" key="1">
    <source>
        <dbReference type="SAM" id="SignalP"/>
    </source>
</evidence>
<comment type="caution">
    <text evidence="2">The sequence shown here is derived from an EMBL/GenBank/DDBJ whole genome shotgun (WGS) entry which is preliminary data.</text>
</comment>
<gene>
    <name evidence="2" type="ORF">C8A00DRAFT_42011</name>
</gene>
<evidence type="ECO:0000313" key="2">
    <source>
        <dbReference type="EMBL" id="KAK4155377.1"/>
    </source>
</evidence>
<reference evidence="2" key="1">
    <citation type="journal article" date="2023" name="Mol. Phylogenet. Evol.">
        <title>Genome-scale phylogeny and comparative genomics of the fungal order Sordariales.</title>
        <authorList>
            <person name="Hensen N."/>
            <person name="Bonometti L."/>
            <person name="Westerberg I."/>
            <person name="Brannstrom I.O."/>
            <person name="Guillou S."/>
            <person name="Cros-Aarteil S."/>
            <person name="Calhoun S."/>
            <person name="Haridas S."/>
            <person name="Kuo A."/>
            <person name="Mondo S."/>
            <person name="Pangilinan J."/>
            <person name="Riley R."/>
            <person name="LaButti K."/>
            <person name="Andreopoulos B."/>
            <person name="Lipzen A."/>
            <person name="Chen C."/>
            <person name="Yan M."/>
            <person name="Daum C."/>
            <person name="Ng V."/>
            <person name="Clum A."/>
            <person name="Steindorff A."/>
            <person name="Ohm R.A."/>
            <person name="Martin F."/>
            <person name="Silar P."/>
            <person name="Natvig D.O."/>
            <person name="Lalanne C."/>
            <person name="Gautier V."/>
            <person name="Ament-Velasquez S.L."/>
            <person name="Kruys A."/>
            <person name="Hutchinson M.I."/>
            <person name="Powell A.J."/>
            <person name="Barry K."/>
            <person name="Miller A.N."/>
            <person name="Grigoriev I.V."/>
            <person name="Debuchy R."/>
            <person name="Gladieux P."/>
            <person name="Hiltunen Thoren M."/>
            <person name="Johannesson H."/>
        </authorList>
    </citation>
    <scope>NUCLEOTIDE SEQUENCE</scope>
    <source>
        <strain evidence="2">CBS 538.74</strain>
    </source>
</reference>
<dbReference type="PROSITE" id="PS51257">
    <property type="entry name" value="PROKAR_LIPOPROTEIN"/>
    <property type="match status" value="1"/>
</dbReference>
<keyword evidence="1" id="KW-0732">Signal</keyword>
<dbReference type="AlphaFoldDB" id="A0AAN6ZYD0"/>
<protein>
    <submittedName>
        <fullName evidence="2">Uncharacterized protein</fullName>
    </submittedName>
</protein>
<accession>A0AAN6ZYD0</accession>
<evidence type="ECO:0000313" key="3">
    <source>
        <dbReference type="Proteomes" id="UP001302745"/>
    </source>
</evidence>
<proteinExistence type="predicted"/>
<organism evidence="2 3">
    <name type="scientific">Chaetomidium leptoderma</name>
    <dbReference type="NCBI Taxonomy" id="669021"/>
    <lineage>
        <taxon>Eukaryota</taxon>
        <taxon>Fungi</taxon>
        <taxon>Dikarya</taxon>
        <taxon>Ascomycota</taxon>
        <taxon>Pezizomycotina</taxon>
        <taxon>Sordariomycetes</taxon>
        <taxon>Sordariomycetidae</taxon>
        <taxon>Sordariales</taxon>
        <taxon>Chaetomiaceae</taxon>
        <taxon>Chaetomidium</taxon>
    </lineage>
</organism>
<sequence>MARVLSFAALAAVVAVGPASNAFAQAQLTAGCTSNSFTTPSWLVNNFASQSMPELTVVDFYALNRATNVSLEVRCSWVNATTTGWQTCSAGNRTSTEHPFVASVQADNSTAWFRFNETWTCSDEAPSKPITFTAVGNSSVPLSCSTNGVTSCKSTKPLLVKAALLSPVKITPAYVNGPMGHDTKGCVSSTPAWEVAASQINLRKDEGSLQSGNAFVIIRNDLLGYTASCGGTFSSAAAPQPLSCEGQIARRNRPDKYQIETALLFEPSTFALTVNQTWFCDNQDPSQPISVAASGTTPLSLECQVFNETATTQTTTFCTGGTNGTFAGNTTSRALLQPYSLNDPLPTAESCTISSIVSPAWWFHDFQTNTTTNNSQVVTAKFGMELQTGPQSTGSFAILTADGVPYSNVSTNSSAELPWNKCVLESVGDIALAPTGCEFRYDMASRFLGLKVQWECADLDKGSPVAFSGEVRTLVPDFNCVTSATGRILCSSPDPKPWRANATSVTWQ</sequence>
<reference evidence="2" key="2">
    <citation type="submission" date="2023-05" db="EMBL/GenBank/DDBJ databases">
        <authorList>
            <consortium name="Lawrence Berkeley National Laboratory"/>
            <person name="Steindorff A."/>
            <person name="Hensen N."/>
            <person name="Bonometti L."/>
            <person name="Westerberg I."/>
            <person name="Brannstrom I.O."/>
            <person name="Guillou S."/>
            <person name="Cros-Aarteil S."/>
            <person name="Calhoun S."/>
            <person name="Haridas S."/>
            <person name="Kuo A."/>
            <person name="Mondo S."/>
            <person name="Pangilinan J."/>
            <person name="Riley R."/>
            <person name="Labutti K."/>
            <person name="Andreopoulos B."/>
            <person name="Lipzen A."/>
            <person name="Chen C."/>
            <person name="Yanf M."/>
            <person name="Daum C."/>
            <person name="Ng V."/>
            <person name="Clum A."/>
            <person name="Ohm R."/>
            <person name="Martin F."/>
            <person name="Silar P."/>
            <person name="Natvig D."/>
            <person name="Lalanne C."/>
            <person name="Gautier V."/>
            <person name="Ament-Velasquez S.L."/>
            <person name="Kruys A."/>
            <person name="Hutchinson M.I."/>
            <person name="Powell A.J."/>
            <person name="Barry K."/>
            <person name="Miller A.N."/>
            <person name="Grigoriev I.V."/>
            <person name="Debuchy R."/>
            <person name="Gladieux P."/>
            <person name="Thoren M.H."/>
            <person name="Johannesson H."/>
        </authorList>
    </citation>
    <scope>NUCLEOTIDE SEQUENCE</scope>
    <source>
        <strain evidence="2">CBS 538.74</strain>
    </source>
</reference>
<dbReference type="Proteomes" id="UP001302745">
    <property type="component" value="Unassembled WGS sequence"/>
</dbReference>
<keyword evidence="3" id="KW-1185">Reference proteome</keyword>
<dbReference type="EMBL" id="MU856889">
    <property type="protein sequence ID" value="KAK4155377.1"/>
    <property type="molecule type" value="Genomic_DNA"/>
</dbReference>
<name>A0AAN6ZYD0_9PEZI</name>
<feature type="signal peptide" evidence="1">
    <location>
        <begin position="1"/>
        <end position="26"/>
    </location>
</feature>
<feature type="chain" id="PRO_5043021212" evidence="1">
    <location>
        <begin position="27"/>
        <end position="508"/>
    </location>
</feature>